<dbReference type="EMBL" id="MKIP01000058">
    <property type="protein sequence ID" value="OLP58355.1"/>
    <property type="molecule type" value="Genomic_DNA"/>
</dbReference>
<dbReference type="Proteomes" id="UP000186364">
    <property type="component" value="Unassembled WGS sequence"/>
</dbReference>
<reference evidence="1 2" key="1">
    <citation type="submission" date="2016-09" db="EMBL/GenBank/DDBJ databases">
        <title>Rhizobium sp. nov., a novel species isolated from the rice rhizosphere.</title>
        <authorList>
            <person name="Zhao J."/>
            <person name="Zhang X."/>
        </authorList>
    </citation>
    <scope>NUCLEOTIDE SEQUENCE [LARGE SCALE GENOMIC DNA]</scope>
    <source>
        <strain evidence="1 2">1.7048</strain>
    </source>
</reference>
<evidence type="ECO:0000313" key="1">
    <source>
        <dbReference type="EMBL" id="OLP58355.1"/>
    </source>
</evidence>
<gene>
    <name evidence="1" type="ORF">BJF93_05260</name>
</gene>
<evidence type="ECO:0000313" key="2">
    <source>
        <dbReference type="Proteomes" id="UP000186364"/>
    </source>
</evidence>
<accession>A0A1Q9ASR5</accession>
<dbReference type="OrthoDB" id="9812023at2"/>
<proteinExistence type="predicted"/>
<sequence length="63" mass="7005">MHRLILKHAAEAGAEPDSYMIEVLEQHLEDLHDVALAEAATARIKSGESKLISSQEMWGDMDD</sequence>
<dbReference type="AlphaFoldDB" id="A0A1Q9ASR5"/>
<organism evidence="1 2">
    <name type="scientific">Xaviernesmea oryzae</name>
    <dbReference type="NCBI Taxonomy" id="464029"/>
    <lineage>
        <taxon>Bacteria</taxon>
        <taxon>Pseudomonadati</taxon>
        <taxon>Pseudomonadota</taxon>
        <taxon>Alphaproteobacteria</taxon>
        <taxon>Hyphomicrobiales</taxon>
        <taxon>Rhizobiaceae</taxon>
        <taxon>Rhizobium/Agrobacterium group</taxon>
        <taxon>Xaviernesmea</taxon>
    </lineage>
</organism>
<evidence type="ECO:0008006" key="3">
    <source>
        <dbReference type="Google" id="ProtNLM"/>
    </source>
</evidence>
<protein>
    <recommendedName>
        <fullName evidence="3">CopG family transcriptional regulator</fullName>
    </recommendedName>
</protein>
<keyword evidence="2" id="KW-1185">Reference proteome</keyword>
<comment type="caution">
    <text evidence="1">The sequence shown here is derived from an EMBL/GenBank/DDBJ whole genome shotgun (WGS) entry which is preliminary data.</text>
</comment>
<name>A0A1Q9ASR5_9HYPH</name>